<comment type="caution">
    <text evidence="1">The sequence shown here is derived from an EMBL/GenBank/DDBJ whole genome shotgun (WGS) entry which is preliminary data.</text>
</comment>
<keyword evidence="2" id="KW-1185">Reference proteome</keyword>
<accession>A0ACB8RFZ3</accession>
<proteinExistence type="predicted"/>
<dbReference type="Proteomes" id="UP000814033">
    <property type="component" value="Unassembled WGS sequence"/>
</dbReference>
<reference evidence="1" key="1">
    <citation type="submission" date="2021-02" db="EMBL/GenBank/DDBJ databases">
        <authorList>
            <consortium name="DOE Joint Genome Institute"/>
            <person name="Ahrendt S."/>
            <person name="Looney B.P."/>
            <person name="Miyauchi S."/>
            <person name="Morin E."/>
            <person name="Drula E."/>
            <person name="Courty P.E."/>
            <person name="Chicoki N."/>
            <person name="Fauchery L."/>
            <person name="Kohler A."/>
            <person name="Kuo A."/>
            <person name="Labutti K."/>
            <person name="Pangilinan J."/>
            <person name="Lipzen A."/>
            <person name="Riley R."/>
            <person name="Andreopoulos W."/>
            <person name="He G."/>
            <person name="Johnson J."/>
            <person name="Barry K.W."/>
            <person name="Grigoriev I.V."/>
            <person name="Nagy L."/>
            <person name="Hibbett D."/>
            <person name="Henrissat B."/>
            <person name="Matheny P.B."/>
            <person name="Labbe J."/>
            <person name="Martin F."/>
        </authorList>
    </citation>
    <scope>NUCLEOTIDE SEQUENCE</scope>
    <source>
        <strain evidence="1">FP105234-sp</strain>
    </source>
</reference>
<evidence type="ECO:0000313" key="1">
    <source>
        <dbReference type="EMBL" id="KAI0042525.1"/>
    </source>
</evidence>
<gene>
    <name evidence="1" type="ORF">FA95DRAFT_1564258</name>
</gene>
<organism evidence="1 2">
    <name type="scientific">Auriscalpium vulgare</name>
    <dbReference type="NCBI Taxonomy" id="40419"/>
    <lineage>
        <taxon>Eukaryota</taxon>
        <taxon>Fungi</taxon>
        <taxon>Dikarya</taxon>
        <taxon>Basidiomycota</taxon>
        <taxon>Agaricomycotina</taxon>
        <taxon>Agaricomycetes</taxon>
        <taxon>Russulales</taxon>
        <taxon>Auriscalpiaceae</taxon>
        <taxon>Auriscalpium</taxon>
    </lineage>
</organism>
<name>A0ACB8RFZ3_9AGAM</name>
<sequence>MFSASHGELAEAQHSLRKNPAATITRARNGSLLALDALSVDIIEVPAIRTMATLRLFCSILSASNVPSQPLPSSPSTSAMFSINRAFFSLRGISRMIKLPYDDNMMADAWPIMFTWLRFFNMLADVNHPVLRDDVLEVLGLALLAFASPSSSLFSHVLATSGVMELAASMWLKESEHRMPAGVAVCSASVNALLFYDHDGDMLDEFVQHAGGWAQTSDIAAIAVSRLRGAVPNAVPPLWQIEEYINVMSALSWNGVLCFSILNSGGVRIVIRALTGMADLHHLYCEEEFGGSLYRSMEVCVSYIVQVIDAGDGLPWVRQAVRTGLLDLCVGLAKINAWMPTSLQKNLLRLVAKLAPYFIYHSVFSLCTASYSDAPTIWNVIPNSLLKTSLEKVYRRAAHHTQLAQHWEAFKDIAYCDNCEKNESKHALKWCAGCRSVFYCSKECQKVHWQMIHRVQCELRRAYRTDPIRQPPSKADRRFHSRYVIYNAIESLEKLRASSSSSEPLSDIGIFIDYTEGEPSYSTYPLKHYTVKIDNYLVREILEQARSDKGRTSLIESRMALGDCTRIFFTLVAPPIWDAQDGWLDALDFRIVNVAAGDITRRGASPRSGARTGTG</sequence>
<protein>
    <submittedName>
        <fullName evidence="1">Uncharacterized protein</fullName>
    </submittedName>
</protein>
<evidence type="ECO:0000313" key="2">
    <source>
        <dbReference type="Proteomes" id="UP000814033"/>
    </source>
</evidence>
<reference evidence="1" key="2">
    <citation type="journal article" date="2022" name="New Phytol.">
        <title>Evolutionary transition to the ectomycorrhizal habit in the genomes of a hyperdiverse lineage of mushroom-forming fungi.</title>
        <authorList>
            <person name="Looney B."/>
            <person name="Miyauchi S."/>
            <person name="Morin E."/>
            <person name="Drula E."/>
            <person name="Courty P.E."/>
            <person name="Kohler A."/>
            <person name="Kuo A."/>
            <person name="LaButti K."/>
            <person name="Pangilinan J."/>
            <person name="Lipzen A."/>
            <person name="Riley R."/>
            <person name="Andreopoulos W."/>
            <person name="He G."/>
            <person name="Johnson J."/>
            <person name="Nolan M."/>
            <person name="Tritt A."/>
            <person name="Barry K.W."/>
            <person name="Grigoriev I.V."/>
            <person name="Nagy L.G."/>
            <person name="Hibbett D."/>
            <person name="Henrissat B."/>
            <person name="Matheny P.B."/>
            <person name="Labbe J."/>
            <person name="Martin F.M."/>
        </authorList>
    </citation>
    <scope>NUCLEOTIDE SEQUENCE</scope>
    <source>
        <strain evidence="1">FP105234-sp</strain>
    </source>
</reference>
<dbReference type="EMBL" id="MU276062">
    <property type="protein sequence ID" value="KAI0042525.1"/>
    <property type="molecule type" value="Genomic_DNA"/>
</dbReference>